<sequence length="78" mass="8771">MLSFYRFTLRKTRSKPVGGYILSLFDLRQAQGEREDVGLVRAGDEGLSTNSVSFSHPIRALASMGNWRLAEGLKLELR</sequence>
<dbReference type="Proteomes" id="UP000183339">
    <property type="component" value="Unassembled WGS sequence"/>
</dbReference>
<reference evidence="1 2" key="1">
    <citation type="submission" date="2016-10" db="EMBL/GenBank/DDBJ databases">
        <authorList>
            <person name="de Groot N.N."/>
        </authorList>
    </citation>
    <scope>NUCLEOTIDE SEQUENCE [LARGE SCALE GENOMIC DNA]</scope>
    <source>
        <strain evidence="1 2">Nl7</strain>
    </source>
</reference>
<evidence type="ECO:0000313" key="2">
    <source>
        <dbReference type="Proteomes" id="UP000183339"/>
    </source>
</evidence>
<dbReference type="AlphaFoldDB" id="A0A1H9Z8K2"/>
<dbReference type="EMBL" id="FOHI01000001">
    <property type="protein sequence ID" value="SES77803.1"/>
    <property type="molecule type" value="Genomic_DNA"/>
</dbReference>
<evidence type="ECO:0000313" key="1">
    <source>
        <dbReference type="EMBL" id="SES77803.1"/>
    </source>
</evidence>
<accession>A0A1H9Z8K2</accession>
<protein>
    <submittedName>
        <fullName evidence="1">Uncharacterized protein</fullName>
    </submittedName>
</protein>
<gene>
    <name evidence="1" type="ORF">SAMN05216412_101545</name>
</gene>
<organism evidence="1 2">
    <name type="scientific">Nitrosospira multiformis</name>
    <dbReference type="NCBI Taxonomy" id="1231"/>
    <lineage>
        <taxon>Bacteria</taxon>
        <taxon>Pseudomonadati</taxon>
        <taxon>Pseudomonadota</taxon>
        <taxon>Betaproteobacteria</taxon>
        <taxon>Nitrosomonadales</taxon>
        <taxon>Nitrosomonadaceae</taxon>
        <taxon>Nitrosospira</taxon>
    </lineage>
</organism>
<proteinExistence type="predicted"/>
<name>A0A1H9Z8K2_9PROT</name>